<feature type="region of interest" description="Disordered" evidence="2">
    <location>
        <begin position="94"/>
        <end position="114"/>
    </location>
</feature>
<keyword evidence="1" id="KW-0175">Coiled coil</keyword>
<accession>A0A9D1FKK0</accession>
<dbReference type="EMBL" id="DVJQ01000066">
    <property type="protein sequence ID" value="HIS74905.1"/>
    <property type="molecule type" value="Genomic_DNA"/>
</dbReference>
<evidence type="ECO:0000313" key="4">
    <source>
        <dbReference type="Proteomes" id="UP000886865"/>
    </source>
</evidence>
<dbReference type="Proteomes" id="UP000886865">
    <property type="component" value="Unassembled WGS sequence"/>
</dbReference>
<protein>
    <submittedName>
        <fullName evidence="3">Uncharacterized protein</fullName>
    </submittedName>
</protein>
<reference evidence="3" key="1">
    <citation type="submission" date="2020-10" db="EMBL/GenBank/DDBJ databases">
        <authorList>
            <person name="Gilroy R."/>
        </authorList>
    </citation>
    <scope>NUCLEOTIDE SEQUENCE</scope>
    <source>
        <strain evidence="3">CHK152-2871</strain>
    </source>
</reference>
<evidence type="ECO:0000256" key="2">
    <source>
        <dbReference type="SAM" id="MobiDB-lite"/>
    </source>
</evidence>
<sequence>MELKAYSKNDLLQKLAQSGFFVDYLTLDSFLEKYKIEAIFEDEHGNEFFDVSSFNILVKNVLNKNPDIKQNEANDLNKVDTENINIQVKDTNSSGLSEIKSPVESEPDPCITSQQNNAKTKESLLENIKWYRWDDISSDISHSQNDDEAIIVDKNVSAPNNSDLKESESSIPVVSYKEPQKTSDLDNNAASNVDGVVTQAPNVDVNNLDSPLEKPSGGVDEHTINEINKIVSSADYNEDDFDDIGLISESLQAQEKFQKYIADEIAKKNLSLLEPKHENAFKFDVSEKTLNMIARTVAKKIAKQVSSILLGEKNNNAKLLEVQSKYNELESRANLLEEQNKKLKLLLAESNKNLNSYRPTIFGLYRFVRKKSKKRN</sequence>
<organism evidence="3 4">
    <name type="scientific">Candidatus Galligastranaerophilus intestinavium</name>
    <dbReference type="NCBI Taxonomy" id="2840836"/>
    <lineage>
        <taxon>Bacteria</taxon>
        <taxon>Candidatus Galligastranaerophilus</taxon>
    </lineage>
</organism>
<gene>
    <name evidence="3" type="ORF">IAA86_07785</name>
</gene>
<proteinExistence type="predicted"/>
<dbReference type="AlphaFoldDB" id="A0A9D1FKK0"/>
<evidence type="ECO:0000256" key="1">
    <source>
        <dbReference type="SAM" id="Coils"/>
    </source>
</evidence>
<feature type="coiled-coil region" evidence="1">
    <location>
        <begin position="319"/>
        <end position="353"/>
    </location>
</feature>
<evidence type="ECO:0000313" key="3">
    <source>
        <dbReference type="EMBL" id="HIS74905.1"/>
    </source>
</evidence>
<reference evidence="3" key="2">
    <citation type="journal article" date="2021" name="PeerJ">
        <title>Extensive microbial diversity within the chicken gut microbiome revealed by metagenomics and culture.</title>
        <authorList>
            <person name="Gilroy R."/>
            <person name="Ravi A."/>
            <person name="Getino M."/>
            <person name="Pursley I."/>
            <person name="Horton D.L."/>
            <person name="Alikhan N.F."/>
            <person name="Baker D."/>
            <person name="Gharbi K."/>
            <person name="Hall N."/>
            <person name="Watson M."/>
            <person name="Adriaenssens E.M."/>
            <person name="Foster-Nyarko E."/>
            <person name="Jarju S."/>
            <person name="Secka A."/>
            <person name="Antonio M."/>
            <person name="Oren A."/>
            <person name="Chaudhuri R.R."/>
            <person name="La Ragione R."/>
            <person name="Hildebrand F."/>
            <person name="Pallen M.J."/>
        </authorList>
    </citation>
    <scope>NUCLEOTIDE SEQUENCE</scope>
    <source>
        <strain evidence="3">CHK152-2871</strain>
    </source>
</reference>
<name>A0A9D1FKK0_9BACT</name>
<comment type="caution">
    <text evidence="3">The sequence shown here is derived from an EMBL/GenBank/DDBJ whole genome shotgun (WGS) entry which is preliminary data.</text>
</comment>